<dbReference type="OrthoDB" id="2255372at2"/>
<dbReference type="Proteomes" id="UP000051006">
    <property type="component" value="Unassembled WGS sequence"/>
</dbReference>
<reference evidence="3 4" key="1">
    <citation type="journal article" date="2015" name="Genome Announc.">
        <title>Expanding the biotechnology potential of lactobacilli through comparative genomics of 213 strains and associated genera.</title>
        <authorList>
            <person name="Sun Z."/>
            <person name="Harris H.M."/>
            <person name="McCann A."/>
            <person name="Guo C."/>
            <person name="Argimon S."/>
            <person name="Zhang W."/>
            <person name="Yang X."/>
            <person name="Jeffery I.B."/>
            <person name="Cooney J.C."/>
            <person name="Kagawa T.F."/>
            <person name="Liu W."/>
            <person name="Song Y."/>
            <person name="Salvetti E."/>
            <person name="Wrobel A."/>
            <person name="Rasinkangas P."/>
            <person name="Parkhill J."/>
            <person name="Rea M.C."/>
            <person name="O'Sullivan O."/>
            <person name="Ritari J."/>
            <person name="Douillard F.P."/>
            <person name="Paul Ross R."/>
            <person name="Yang R."/>
            <person name="Briner A.E."/>
            <person name="Felis G.E."/>
            <person name="de Vos W.M."/>
            <person name="Barrangou R."/>
            <person name="Klaenhammer T.R."/>
            <person name="Caufield P.W."/>
            <person name="Cui Y."/>
            <person name="Zhang H."/>
            <person name="O'Toole P.W."/>
        </authorList>
    </citation>
    <scope>NUCLEOTIDE SEQUENCE [LARGE SCALE GENOMIC DNA]</scope>
    <source>
        <strain evidence="3 4">DSM 24716</strain>
    </source>
</reference>
<dbReference type="Pfam" id="PF03382">
    <property type="entry name" value="DUF285"/>
    <property type="match status" value="2"/>
</dbReference>
<feature type="region of interest" description="Disordered" evidence="1">
    <location>
        <begin position="73"/>
        <end position="155"/>
    </location>
</feature>
<dbReference type="RefSeq" id="WP_057881405.1">
    <property type="nucleotide sequence ID" value="NZ_JQCF01000024.1"/>
</dbReference>
<comment type="caution">
    <text evidence="3">The sequence shown here is derived from an EMBL/GenBank/DDBJ whole genome shotgun (WGS) entry which is preliminary data.</text>
</comment>
<accession>A0A0R2LGA3</accession>
<organism evidence="3 4">
    <name type="scientific">Companilactobacillus kimchiensis</name>
    <dbReference type="NCBI Taxonomy" id="993692"/>
    <lineage>
        <taxon>Bacteria</taxon>
        <taxon>Bacillati</taxon>
        <taxon>Bacillota</taxon>
        <taxon>Bacilli</taxon>
        <taxon>Lactobacillales</taxon>
        <taxon>Lactobacillaceae</taxon>
        <taxon>Companilactobacillus</taxon>
    </lineage>
</organism>
<dbReference type="InterPro" id="IPR032675">
    <property type="entry name" value="LRR_dom_sf"/>
</dbReference>
<dbReference type="PATRIC" id="fig|993692.3.peg.1249"/>
<dbReference type="STRING" id="993692.IV57_GL001231"/>
<dbReference type="SUPFAM" id="SSF52058">
    <property type="entry name" value="L domain-like"/>
    <property type="match status" value="1"/>
</dbReference>
<dbReference type="InterPro" id="IPR005046">
    <property type="entry name" value="DUF285"/>
</dbReference>
<keyword evidence="4" id="KW-1185">Reference proteome</keyword>
<dbReference type="InterPro" id="IPR011889">
    <property type="entry name" value="Liste_lipo_26"/>
</dbReference>
<feature type="compositionally biased region" description="Low complexity" evidence="1">
    <location>
        <begin position="609"/>
        <end position="621"/>
    </location>
</feature>
<dbReference type="NCBIfam" id="TIGR02167">
    <property type="entry name" value="Liste_lipo_26"/>
    <property type="match status" value="3"/>
</dbReference>
<dbReference type="AlphaFoldDB" id="A0A0R2LGA3"/>
<evidence type="ECO:0000259" key="2">
    <source>
        <dbReference type="Pfam" id="PF03217"/>
    </source>
</evidence>
<feature type="compositionally biased region" description="Polar residues" evidence="1">
    <location>
        <begin position="84"/>
        <end position="107"/>
    </location>
</feature>
<protein>
    <recommendedName>
        <fullName evidence="2">S-layer protein C-terminal domain-containing protein</fullName>
    </recommendedName>
</protein>
<evidence type="ECO:0000313" key="4">
    <source>
        <dbReference type="Proteomes" id="UP000051006"/>
    </source>
</evidence>
<gene>
    <name evidence="3" type="ORF">IV57_GL001231</name>
</gene>
<proteinExistence type="predicted"/>
<feature type="domain" description="S-layer protein C-terminal" evidence="2">
    <location>
        <begin position="709"/>
        <end position="753"/>
    </location>
</feature>
<feature type="compositionally biased region" description="Basic and acidic residues" evidence="1">
    <location>
        <begin position="110"/>
        <end position="131"/>
    </location>
</feature>
<sequence length="758" mass="84220">MKFQQLKSDSNSILKKQLVKSSKNWIVVSSFAIASGLLLMNYTNVQADAVDDSSSITPVSAQQVDSNNNLVEQTQEPAKAVNDSEITAKSVESNGSNLTESQNTGSVQPAEDKTPKETETVDPEVLSKETNDNLENSLADDPTVTDKTTNVDTRTADFNIPNDALYQGSITDNPDSSKWYISTNKTLHIGPGTAGTFNYDDSPFKEYSDNIDTISIDGPVIATDYPVTIKNPGMTDPASSFGITGLFSNLTNLTSIDNIDELDVSQTSSISFLFKNDPVLTSLDLSKWDTKNVTSMAGIFQGDLQLSTLNIKNWNVEKVTEMDNLFADTNLSSIDLSNWHAKAIQTMSGMFSYNEDINLTSQPRLTYIDFSNFDTSHVSAMDYLFYGQTKLTTIKFPQNFNTSKVQYIYFMFYGDESLKSIDISNYDTKESLNDENNLGTTIFYDNPSLEAVTLGPKNYFNKSFSLPSDISDTWINIGNGSFEKPEGNIIFKTILPGGDPYGDVYKIYNGDPNAPIDTFVPKRNTVTADVTIPSNLGDQIVTEITGKVGTTVDVPVPNITGYTADKTTVKANVYNNNTIVAAEKVTYTKIDNPNSNHSNNHSSNHHNHGSSNSNSNSNNNSTEYYDQDIATYYDKPAVPLYNINSNNTSNISNRELANGTSWFSDEKETSDNQVYYRVSTSEWVKASQVYPYWNLDQNILTNSDSNKRLYTAEGNLVYDRELAKDSAWHTDRFIKIDNVKYYRVSTNEFVKASDVSEY</sequence>
<dbReference type="Gene3D" id="3.80.10.10">
    <property type="entry name" value="Ribonuclease Inhibitor"/>
    <property type="match status" value="1"/>
</dbReference>
<name>A0A0R2LGA3_9LACO</name>
<dbReference type="EMBL" id="JQCF01000024">
    <property type="protein sequence ID" value="KRN98314.1"/>
    <property type="molecule type" value="Genomic_DNA"/>
</dbReference>
<feature type="region of interest" description="Disordered" evidence="1">
    <location>
        <begin position="590"/>
        <end position="623"/>
    </location>
</feature>
<dbReference type="Pfam" id="PF03217">
    <property type="entry name" value="SlpA"/>
    <property type="match status" value="1"/>
</dbReference>
<evidence type="ECO:0000313" key="3">
    <source>
        <dbReference type="EMBL" id="KRN98314.1"/>
    </source>
</evidence>
<dbReference type="InterPro" id="IPR024968">
    <property type="entry name" value="SlpA_C_lactobacillus"/>
</dbReference>
<evidence type="ECO:0000256" key="1">
    <source>
        <dbReference type="SAM" id="MobiDB-lite"/>
    </source>
</evidence>